<organism evidence="1 2">
    <name type="scientific">Rhodococcus xishaensis</name>
    <dbReference type="NCBI Taxonomy" id="2487364"/>
    <lineage>
        <taxon>Bacteria</taxon>
        <taxon>Bacillati</taxon>
        <taxon>Actinomycetota</taxon>
        <taxon>Actinomycetes</taxon>
        <taxon>Mycobacteriales</taxon>
        <taxon>Nocardiaceae</taxon>
        <taxon>Rhodococcus</taxon>
    </lineage>
</organism>
<reference evidence="1 2" key="1">
    <citation type="submission" date="2018-11" db="EMBL/GenBank/DDBJ databases">
        <title>Rhodococcus spongicola sp. nov. and Rhodococcus xishaensis sp. nov. from marine sponges.</title>
        <authorList>
            <person name="Li L."/>
            <person name="Lin H.W."/>
        </authorList>
    </citation>
    <scope>NUCLEOTIDE SEQUENCE [LARGE SCALE GENOMIC DNA]</scope>
    <source>
        <strain evidence="1 2">LHW51113</strain>
    </source>
</reference>
<keyword evidence="2" id="KW-1185">Reference proteome</keyword>
<dbReference type="Gene3D" id="2.60.120.620">
    <property type="entry name" value="q2cbj1_9rhob like domain"/>
    <property type="match status" value="1"/>
</dbReference>
<sequence length="287" mass="31649">MRAGIDQYATRVEGQPEIRDRTDPCVWGLPSTPELEGFAERGYLQRDGVISSATVEACLAEIDRIQVDPRLKGDERIIREERGTAVRSIFDIDVLSTVVREAISESGAEELARQILGSEVYIHQSRLNYKPGFQGGAFYWHSDFETWHAEDGMPTPRAVSASIALTRNEAYNGPLMIMPGSQRLFVQCVGKTPANYHRRSLVTTTPQIGVPSEDVVTEMWNSFGVDMLTGPAGSMTMFDSNVMHASGGNITPIPRANIFVVFNSVQNRLGQPFAAGATRPPYLARRG</sequence>
<dbReference type="Proteomes" id="UP000283479">
    <property type="component" value="Unassembled WGS sequence"/>
</dbReference>
<dbReference type="Pfam" id="PF05721">
    <property type="entry name" value="PhyH"/>
    <property type="match status" value="1"/>
</dbReference>
<dbReference type="InterPro" id="IPR008775">
    <property type="entry name" value="Phytyl_CoA_dOase-like"/>
</dbReference>
<comment type="caution">
    <text evidence="1">The sequence shown here is derived from an EMBL/GenBank/DDBJ whole genome shotgun (WGS) entry which is preliminary data.</text>
</comment>
<protein>
    <submittedName>
        <fullName evidence="1">Ectoine hydroxylase</fullName>
    </submittedName>
</protein>
<gene>
    <name evidence="1" type="ORF">EGT50_16635</name>
</gene>
<dbReference type="AlphaFoldDB" id="A0A438ANF1"/>
<name>A0A438ANF1_9NOCA</name>
<evidence type="ECO:0000313" key="2">
    <source>
        <dbReference type="Proteomes" id="UP000283479"/>
    </source>
</evidence>
<evidence type="ECO:0000313" key="1">
    <source>
        <dbReference type="EMBL" id="RVW00323.1"/>
    </source>
</evidence>
<dbReference type="GO" id="GO:0016706">
    <property type="term" value="F:2-oxoglutarate-dependent dioxygenase activity"/>
    <property type="evidence" value="ECO:0007669"/>
    <property type="project" value="UniProtKB-ARBA"/>
</dbReference>
<proteinExistence type="predicted"/>
<accession>A0A438ANF1</accession>
<dbReference type="EMBL" id="RKLO01000007">
    <property type="protein sequence ID" value="RVW00323.1"/>
    <property type="molecule type" value="Genomic_DNA"/>
</dbReference>
<dbReference type="PANTHER" id="PTHR20883">
    <property type="entry name" value="PHYTANOYL-COA DIOXYGENASE DOMAIN CONTAINING 1"/>
    <property type="match status" value="1"/>
</dbReference>
<dbReference type="PANTHER" id="PTHR20883:SF48">
    <property type="entry name" value="ECTOINE DIOXYGENASE"/>
    <property type="match status" value="1"/>
</dbReference>
<dbReference type="RefSeq" id="WP_127955734.1">
    <property type="nucleotide sequence ID" value="NZ_RKLO01000007.1"/>
</dbReference>
<dbReference type="SUPFAM" id="SSF51197">
    <property type="entry name" value="Clavaminate synthase-like"/>
    <property type="match status" value="1"/>
</dbReference>
<dbReference type="GO" id="GO:0005506">
    <property type="term" value="F:iron ion binding"/>
    <property type="evidence" value="ECO:0007669"/>
    <property type="project" value="UniProtKB-ARBA"/>
</dbReference>
<dbReference type="OrthoDB" id="2573519at2"/>